<evidence type="ECO:0000256" key="1">
    <source>
        <dbReference type="SAM" id="MobiDB-lite"/>
    </source>
</evidence>
<sequence length="200" mass="21711">MYRRSTGTLYPVPDASYSIWSGRGLISAPFNPPAALLHRWRRASHTPSPLGPYILPGQQSRQSPISHHRRSPDPQNGSARRHGQPSGATPLPRNGSTHGFSHHHFPHQTHATTTAPCRATTEPSLATSPAPATASTRPARRPASPPGPQSPAPGDHTTTATSPPPLSYRWWTACSPCSRRTERGGRMASLRKDRLAGRRQ</sequence>
<dbReference type="GeneID" id="70288265"/>
<evidence type="ECO:0000313" key="2">
    <source>
        <dbReference type="EMBL" id="KAG9254445.1"/>
    </source>
</evidence>
<feature type="compositionally biased region" description="Basic and acidic residues" evidence="1">
    <location>
        <begin position="179"/>
        <end position="200"/>
    </location>
</feature>
<keyword evidence="3" id="KW-1185">Reference proteome</keyword>
<evidence type="ECO:0000313" key="3">
    <source>
        <dbReference type="Proteomes" id="UP000887229"/>
    </source>
</evidence>
<dbReference type="Proteomes" id="UP000887229">
    <property type="component" value="Unassembled WGS sequence"/>
</dbReference>
<dbReference type="AlphaFoldDB" id="A0A9P8CPT2"/>
<accession>A0A9P8CPT2</accession>
<organism evidence="2 3">
    <name type="scientific">Emericellopsis atlantica</name>
    <dbReference type="NCBI Taxonomy" id="2614577"/>
    <lineage>
        <taxon>Eukaryota</taxon>
        <taxon>Fungi</taxon>
        <taxon>Dikarya</taxon>
        <taxon>Ascomycota</taxon>
        <taxon>Pezizomycotina</taxon>
        <taxon>Sordariomycetes</taxon>
        <taxon>Hypocreomycetidae</taxon>
        <taxon>Hypocreales</taxon>
        <taxon>Bionectriaceae</taxon>
        <taxon>Emericellopsis</taxon>
    </lineage>
</organism>
<proteinExistence type="predicted"/>
<protein>
    <submittedName>
        <fullName evidence="2">Uncharacterized protein</fullName>
    </submittedName>
</protein>
<name>A0A9P8CPT2_9HYPO</name>
<dbReference type="RefSeq" id="XP_046118369.1">
    <property type="nucleotide sequence ID" value="XM_046257362.1"/>
</dbReference>
<dbReference type="EMBL" id="MU251254">
    <property type="protein sequence ID" value="KAG9254445.1"/>
    <property type="molecule type" value="Genomic_DNA"/>
</dbReference>
<comment type="caution">
    <text evidence="2">The sequence shown here is derived from an EMBL/GenBank/DDBJ whole genome shotgun (WGS) entry which is preliminary data.</text>
</comment>
<feature type="compositionally biased region" description="Low complexity" evidence="1">
    <location>
        <begin position="119"/>
        <end position="137"/>
    </location>
</feature>
<gene>
    <name evidence="2" type="ORF">F5Z01DRAFT_105982</name>
</gene>
<feature type="region of interest" description="Disordered" evidence="1">
    <location>
        <begin position="48"/>
        <end position="200"/>
    </location>
</feature>
<reference evidence="2" key="1">
    <citation type="journal article" date="2021" name="IMA Fungus">
        <title>Genomic characterization of three marine fungi, including Emericellopsis atlantica sp. nov. with signatures of a generalist lifestyle and marine biomass degradation.</title>
        <authorList>
            <person name="Hagestad O.C."/>
            <person name="Hou L."/>
            <person name="Andersen J.H."/>
            <person name="Hansen E.H."/>
            <person name="Altermark B."/>
            <person name="Li C."/>
            <person name="Kuhnert E."/>
            <person name="Cox R.J."/>
            <person name="Crous P.W."/>
            <person name="Spatafora J.W."/>
            <person name="Lail K."/>
            <person name="Amirebrahimi M."/>
            <person name="Lipzen A."/>
            <person name="Pangilinan J."/>
            <person name="Andreopoulos W."/>
            <person name="Hayes R.D."/>
            <person name="Ng V."/>
            <person name="Grigoriev I.V."/>
            <person name="Jackson S.A."/>
            <person name="Sutton T.D.S."/>
            <person name="Dobson A.D.W."/>
            <person name="Rama T."/>
        </authorList>
    </citation>
    <scope>NUCLEOTIDE SEQUENCE</scope>
    <source>
        <strain evidence="2">TS7</strain>
    </source>
</reference>